<feature type="domain" description="Transglycosylase SLT" evidence="1">
    <location>
        <begin position="120"/>
        <end position="172"/>
    </location>
</feature>
<evidence type="ECO:0000259" key="1">
    <source>
        <dbReference type="Pfam" id="PF13406"/>
    </source>
</evidence>
<name>A0ABW5RY81_9BACL</name>
<gene>
    <name evidence="2" type="ORF">ACFSUE_01030</name>
</gene>
<evidence type="ECO:0000313" key="2">
    <source>
        <dbReference type="EMBL" id="MFD2692232.1"/>
    </source>
</evidence>
<accession>A0ABW5RY81</accession>
<dbReference type="EMBL" id="JBHUMQ010000001">
    <property type="protein sequence ID" value="MFD2692232.1"/>
    <property type="molecule type" value="Genomic_DNA"/>
</dbReference>
<evidence type="ECO:0000313" key="3">
    <source>
        <dbReference type="Proteomes" id="UP001597399"/>
    </source>
</evidence>
<keyword evidence="2" id="KW-0328">Glycosyltransferase</keyword>
<dbReference type="InterPro" id="IPR031304">
    <property type="entry name" value="SLT_2"/>
</dbReference>
<dbReference type="InterPro" id="IPR023346">
    <property type="entry name" value="Lysozyme-like_dom_sf"/>
</dbReference>
<protein>
    <submittedName>
        <fullName evidence="2">Lytic murein transglycosylase</fullName>
        <ecNumber evidence="2">2.4.-.-</ecNumber>
    </submittedName>
</protein>
<dbReference type="GO" id="GO:0016757">
    <property type="term" value="F:glycosyltransferase activity"/>
    <property type="evidence" value="ECO:0007669"/>
    <property type="project" value="UniProtKB-KW"/>
</dbReference>
<dbReference type="InterPro" id="IPR043426">
    <property type="entry name" value="MltB-like"/>
</dbReference>
<sequence>MPAKTIPAHLMNDRCWVPTIFMFSNHDKLQSTFNTRYAAAYQKAIDLIQEPEKINNGQSLVQNYAEFSFAAAQLQPGEKVPREYVPIYKAAGQRYGVDWQVLAAIHSIETHFSSIKKMISPVGAIGHMQFMPATFAAYGVDGNGDGQTSPWDITDAIYSAARYLSANGYKTNVRKAIWHYNHADWYVNEVLATAASVKNYFK</sequence>
<dbReference type="EC" id="2.4.-.-" evidence="2"/>
<dbReference type="Pfam" id="PF13406">
    <property type="entry name" value="SLT_2"/>
    <property type="match status" value="2"/>
</dbReference>
<feature type="domain" description="Transglycosylase SLT" evidence="1">
    <location>
        <begin position="38"/>
        <end position="115"/>
    </location>
</feature>
<keyword evidence="2" id="KW-0808">Transferase</keyword>
<organism evidence="2 3">
    <name type="scientific">Sporolactobacillus shoreicorticis</name>
    <dbReference type="NCBI Taxonomy" id="1923877"/>
    <lineage>
        <taxon>Bacteria</taxon>
        <taxon>Bacillati</taxon>
        <taxon>Bacillota</taxon>
        <taxon>Bacilli</taxon>
        <taxon>Bacillales</taxon>
        <taxon>Sporolactobacillaceae</taxon>
        <taxon>Sporolactobacillus</taxon>
    </lineage>
</organism>
<proteinExistence type="predicted"/>
<dbReference type="RefSeq" id="WP_290446286.1">
    <property type="nucleotide sequence ID" value="NZ_JAMXWM010000003.1"/>
</dbReference>
<dbReference type="PANTHER" id="PTHR30163">
    <property type="entry name" value="MEMBRANE-BOUND LYTIC MUREIN TRANSGLYCOSYLASE B"/>
    <property type="match status" value="1"/>
</dbReference>
<reference evidence="3" key="1">
    <citation type="journal article" date="2019" name="Int. J. Syst. Evol. Microbiol.">
        <title>The Global Catalogue of Microorganisms (GCM) 10K type strain sequencing project: providing services to taxonomists for standard genome sequencing and annotation.</title>
        <authorList>
            <consortium name="The Broad Institute Genomics Platform"/>
            <consortium name="The Broad Institute Genome Sequencing Center for Infectious Disease"/>
            <person name="Wu L."/>
            <person name="Ma J."/>
        </authorList>
    </citation>
    <scope>NUCLEOTIDE SEQUENCE [LARGE SCALE GENOMIC DNA]</scope>
    <source>
        <strain evidence="3">TISTR 2466</strain>
    </source>
</reference>
<dbReference type="Proteomes" id="UP001597399">
    <property type="component" value="Unassembled WGS sequence"/>
</dbReference>
<dbReference type="PANTHER" id="PTHR30163:SF8">
    <property type="entry name" value="LYTIC MUREIN TRANSGLYCOSYLASE"/>
    <property type="match status" value="1"/>
</dbReference>
<keyword evidence="3" id="KW-1185">Reference proteome</keyword>
<dbReference type="SUPFAM" id="SSF53955">
    <property type="entry name" value="Lysozyme-like"/>
    <property type="match status" value="1"/>
</dbReference>
<comment type="caution">
    <text evidence="2">The sequence shown here is derived from an EMBL/GenBank/DDBJ whole genome shotgun (WGS) entry which is preliminary data.</text>
</comment>
<dbReference type="CDD" id="cd13399">
    <property type="entry name" value="Slt35-like"/>
    <property type="match status" value="1"/>
</dbReference>
<dbReference type="Gene3D" id="1.10.530.10">
    <property type="match status" value="1"/>
</dbReference>